<reference evidence="3" key="2">
    <citation type="journal article" date="2021" name="PeerJ">
        <title>Extensive microbial diversity within the chicken gut microbiome revealed by metagenomics and culture.</title>
        <authorList>
            <person name="Gilroy R."/>
            <person name="Ravi A."/>
            <person name="Getino M."/>
            <person name="Pursley I."/>
            <person name="Horton D.L."/>
            <person name="Alikhan N.F."/>
            <person name="Baker D."/>
            <person name="Gharbi K."/>
            <person name="Hall N."/>
            <person name="Watson M."/>
            <person name="Adriaenssens E.M."/>
            <person name="Foster-Nyarko E."/>
            <person name="Jarju S."/>
            <person name="Secka A."/>
            <person name="Antonio M."/>
            <person name="Oren A."/>
            <person name="Chaudhuri R.R."/>
            <person name="La Ragione R."/>
            <person name="Hildebrand F."/>
            <person name="Pallen M.J."/>
        </authorList>
    </citation>
    <scope>NUCLEOTIDE SEQUENCE</scope>
    <source>
        <strain evidence="3">ChiGjej2B2-12916</strain>
    </source>
</reference>
<reference evidence="3" key="1">
    <citation type="submission" date="2020-10" db="EMBL/GenBank/DDBJ databases">
        <authorList>
            <person name="Gilroy R."/>
        </authorList>
    </citation>
    <scope>NUCLEOTIDE SEQUENCE</scope>
    <source>
        <strain evidence="3">ChiGjej2B2-12916</strain>
    </source>
</reference>
<evidence type="ECO:0000313" key="3">
    <source>
        <dbReference type="EMBL" id="HIQ60582.1"/>
    </source>
</evidence>
<dbReference type="InterPro" id="IPR012337">
    <property type="entry name" value="RNaseH-like_sf"/>
</dbReference>
<dbReference type="Pfam" id="PF00665">
    <property type="entry name" value="rve"/>
    <property type="match status" value="1"/>
</dbReference>
<dbReference type="EMBL" id="DVFO01000030">
    <property type="protein sequence ID" value="HIQ60582.1"/>
    <property type="molecule type" value="Genomic_DNA"/>
</dbReference>
<evidence type="ECO:0000256" key="1">
    <source>
        <dbReference type="ARBA" id="ARBA00002286"/>
    </source>
</evidence>
<dbReference type="Proteomes" id="UP000886879">
    <property type="component" value="Unassembled WGS sequence"/>
</dbReference>
<dbReference type="GO" id="GO:0015074">
    <property type="term" value="P:DNA integration"/>
    <property type="evidence" value="ECO:0007669"/>
    <property type="project" value="InterPro"/>
</dbReference>
<sequence length="293" mass="33884">MLCEPPRRRIRFAKEELKGYDTSQVCRILQVSRSGYYRQAKMPESEEIALEKAIIHCFEEHRGNYGRIRIRKQLQTQGIQVSEAKIARILRKNGLKAKSGRKATKRKPRPKEEVYLEENLLQDKFSVAVPNALWCSDVTELKYHGGKLYLCGVLDVATRRIVGWSIGKTQTQTLIQDAFRMAVGRNPQRPESPIFHSDRGCQYTAHRTKELIETYGFRKSMSRPGTPSDNQPIESFWRTLECEIEDIHGLSYQEASLRIAEYIELYYNSSRLHSGIGYHIPNDFFTVLSVHNS</sequence>
<feature type="domain" description="Integrase catalytic" evidence="2">
    <location>
        <begin position="126"/>
        <end position="289"/>
    </location>
</feature>
<dbReference type="InterPro" id="IPR050900">
    <property type="entry name" value="Transposase_IS3/IS150/IS904"/>
</dbReference>
<dbReference type="Pfam" id="PF13276">
    <property type="entry name" value="HTH_21"/>
    <property type="match status" value="1"/>
</dbReference>
<organism evidence="3 4">
    <name type="scientific">Candidatus Enterenecus faecium</name>
    <dbReference type="NCBI Taxonomy" id="2840780"/>
    <lineage>
        <taxon>Bacteria</taxon>
        <taxon>Bacillati</taxon>
        <taxon>Bacillota</taxon>
        <taxon>Clostridia</taxon>
        <taxon>Eubacteriales</taxon>
        <taxon>Candidatus Enterenecus</taxon>
    </lineage>
</organism>
<dbReference type="InterPro" id="IPR025948">
    <property type="entry name" value="HTH-like_dom"/>
</dbReference>
<dbReference type="Gene3D" id="3.30.420.10">
    <property type="entry name" value="Ribonuclease H-like superfamily/Ribonuclease H"/>
    <property type="match status" value="1"/>
</dbReference>
<evidence type="ECO:0000259" key="2">
    <source>
        <dbReference type="PROSITE" id="PS50994"/>
    </source>
</evidence>
<dbReference type="PANTHER" id="PTHR46889">
    <property type="entry name" value="TRANSPOSASE INSF FOR INSERTION SEQUENCE IS3B-RELATED"/>
    <property type="match status" value="1"/>
</dbReference>
<accession>A0A9D0YRD7</accession>
<dbReference type="InterPro" id="IPR036397">
    <property type="entry name" value="RNaseH_sf"/>
</dbReference>
<dbReference type="SUPFAM" id="SSF53098">
    <property type="entry name" value="Ribonuclease H-like"/>
    <property type="match status" value="1"/>
</dbReference>
<dbReference type="AlphaFoldDB" id="A0A9D0YRD7"/>
<protein>
    <submittedName>
        <fullName evidence="3">IS3 family transposase</fullName>
    </submittedName>
</protein>
<comment type="caution">
    <text evidence="3">The sequence shown here is derived from an EMBL/GenBank/DDBJ whole genome shotgun (WGS) entry which is preliminary data.</text>
</comment>
<dbReference type="PROSITE" id="PS50994">
    <property type="entry name" value="INTEGRASE"/>
    <property type="match status" value="1"/>
</dbReference>
<dbReference type="InterPro" id="IPR001584">
    <property type="entry name" value="Integrase_cat-core"/>
</dbReference>
<dbReference type="NCBIfam" id="NF033516">
    <property type="entry name" value="transpos_IS3"/>
    <property type="match status" value="1"/>
</dbReference>
<name>A0A9D0YRD7_9FIRM</name>
<dbReference type="InterPro" id="IPR048020">
    <property type="entry name" value="Transpos_IS3"/>
</dbReference>
<dbReference type="PANTHER" id="PTHR46889:SF7">
    <property type="entry name" value="TRANSPOSASE FOR INSERTION SEQUENCE ELEMENT IS904"/>
    <property type="match status" value="1"/>
</dbReference>
<gene>
    <name evidence="3" type="ORF">IAD31_03180</name>
</gene>
<dbReference type="GO" id="GO:0003676">
    <property type="term" value="F:nucleic acid binding"/>
    <property type="evidence" value="ECO:0007669"/>
    <property type="project" value="InterPro"/>
</dbReference>
<proteinExistence type="predicted"/>
<evidence type="ECO:0000313" key="4">
    <source>
        <dbReference type="Proteomes" id="UP000886879"/>
    </source>
</evidence>
<comment type="function">
    <text evidence="1">Involved in the transposition of the insertion sequence.</text>
</comment>